<dbReference type="GO" id="GO:0005886">
    <property type="term" value="C:plasma membrane"/>
    <property type="evidence" value="ECO:0007669"/>
    <property type="project" value="UniProtKB-SubCell"/>
</dbReference>
<dbReference type="STRING" id="1121863.GCA_000621185_02412"/>
<comment type="subcellular location">
    <subcellularLocation>
        <location evidence="1">Cell inner membrane</location>
        <topology evidence="1">Lipid-anchor</topology>
    </subcellularLocation>
</comment>
<dbReference type="GO" id="GO:0004222">
    <property type="term" value="F:metalloendopeptidase activity"/>
    <property type="evidence" value="ECO:0007669"/>
    <property type="project" value="TreeGrafter"/>
</dbReference>
<keyword evidence="5" id="KW-0472">Membrane</keyword>
<dbReference type="InterPro" id="IPR016047">
    <property type="entry name" value="M23ase_b-sheet_dom"/>
</dbReference>
<feature type="chain" id="PRO_5005311182" evidence="9">
    <location>
        <begin position="32"/>
        <end position="251"/>
    </location>
</feature>
<keyword evidence="12" id="KW-1185">Reference proteome</keyword>
<dbReference type="InterPro" id="IPR053529">
    <property type="entry name" value="Peptidase_M23B"/>
</dbReference>
<evidence type="ECO:0000256" key="4">
    <source>
        <dbReference type="ARBA" id="ARBA00022729"/>
    </source>
</evidence>
<dbReference type="FunFam" id="2.70.70.10:FF:000005">
    <property type="entry name" value="Hypothetical lipoprotein YgeR"/>
    <property type="match status" value="1"/>
</dbReference>
<dbReference type="Pfam" id="PF01551">
    <property type="entry name" value="Peptidase_M23"/>
    <property type="match status" value="1"/>
</dbReference>
<evidence type="ECO:0000256" key="5">
    <source>
        <dbReference type="ARBA" id="ARBA00023136"/>
    </source>
</evidence>
<keyword evidence="6" id="KW-0564">Palmitate</keyword>
<dbReference type="FunFam" id="3.10.350.10:FF:000006">
    <property type="entry name" value="YgeR family lipoprotein"/>
    <property type="match status" value="1"/>
</dbReference>
<name>A0A0J8VN35_9ENTR</name>
<evidence type="ECO:0000256" key="2">
    <source>
        <dbReference type="ARBA" id="ARBA00022475"/>
    </source>
</evidence>
<feature type="domain" description="LysM" evidence="10">
    <location>
        <begin position="44"/>
        <end position="88"/>
    </location>
</feature>
<evidence type="ECO:0000256" key="7">
    <source>
        <dbReference type="ARBA" id="ARBA00023288"/>
    </source>
</evidence>
<keyword evidence="7 11" id="KW-0449">Lipoprotein</keyword>
<dbReference type="Gene3D" id="3.10.350.10">
    <property type="entry name" value="LysM domain"/>
    <property type="match status" value="1"/>
</dbReference>
<dbReference type="PANTHER" id="PTHR21666">
    <property type="entry name" value="PEPTIDASE-RELATED"/>
    <property type="match status" value="1"/>
</dbReference>
<dbReference type="PROSITE" id="PS51782">
    <property type="entry name" value="LYSM"/>
    <property type="match status" value="1"/>
</dbReference>
<feature type="region of interest" description="Disordered" evidence="8">
    <location>
        <begin position="91"/>
        <end position="124"/>
    </location>
</feature>
<comment type="caution">
    <text evidence="11">The sequence shown here is derived from an EMBL/GenBank/DDBJ whole genome shotgun (WGS) entry which is preliminary data.</text>
</comment>
<dbReference type="AlphaFoldDB" id="A0A0J8VN35"/>
<sequence length="251" mass="26785">MSTDWSSALLNKKALCLLFCLFLAACSSNKAGVSNATKGSYSGSTYTVKRGDTLYRISRMTGSSVGELARLNGLSPPYTIEVGQRLRVKSSASAGASRTASRSTTASRRPAALPKVDAPPPGQRCWRWPTSGKVVLGYSTADGGNKGIDIAGQRGQPIYASAAGRVVYVGNQLRGYGNLIMIKHTEDYITAYAHNDTTLVNNGQQVKAGQKIATMGSTGTDSVKLHFQIRYRATALDPQRYLPPQGRSPSC</sequence>
<keyword evidence="2" id="KW-1003">Cell membrane</keyword>
<dbReference type="InterPro" id="IPR011055">
    <property type="entry name" value="Dup_hybrid_motif"/>
</dbReference>
<evidence type="ECO:0000256" key="1">
    <source>
        <dbReference type="ARBA" id="ARBA00004519"/>
    </source>
</evidence>
<dbReference type="PATRIC" id="fig|1656095.3.peg.1054"/>
<organism evidence="11 12">
    <name type="scientific">Franconibacter pulveris</name>
    <dbReference type="NCBI Taxonomy" id="435910"/>
    <lineage>
        <taxon>Bacteria</taxon>
        <taxon>Pseudomonadati</taxon>
        <taxon>Pseudomonadota</taxon>
        <taxon>Gammaproteobacteria</taxon>
        <taxon>Enterobacterales</taxon>
        <taxon>Enterobacteriaceae</taxon>
        <taxon>Franconibacter</taxon>
    </lineage>
</organism>
<reference evidence="11 12" key="1">
    <citation type="submission" date="2015-06" db="EMBL/GenBank/DDBJ databases">
        <title>Genome sequencing of Cronobacter sp. strain DJ34 isolated from petroleum contaminated sludge of Duliajan Oil Fields, Assam, India.</title>
        <authorList>
            <person name="Pal S."/>
            <person name="Banerjee T.D."/>
            <person name="Roy A."/>
            <person name="Sar P."/>
            <person name="Kazy S.K."/>
        </authorList>
    </citation>
    <scope>NUCLEOTIDE SEQUENCE [LARGE SCALE GENOMIC DNA]</scope>
    <source>
        <strain evidence="11 12">DJ34</strain>
    </source>
</reference>
<dbReference type="GO" id="GO:0032153">
    <property type="term" value="C:cell division site"/>
    <property type="evidence" value="ECO:0007669"/>
    <property type="project" value="TreeGrafter"/>
</dbReference>
<evidence type="ECO:0000259" key="10">
    <source>
        <dbReference type="PROSITE" id="PS51782"/>
    </source>
</evidence>
<dbReference type="Gene3D" id="2.70.70.10">
    <property type="entry name" value="Glucose Permease (Domain IIA)"/>
    <property type="match status" value="1"/>
</dbReference>
<gene>
    <name evidence="11" type="ORF">ACH50_10165</name>
</gene>
<protein>
    <submittedName>
        <fullName evidence="11">Lipoprotein</fullName>
    </submittedName>
</protein>
<dbReference type="SUPFAM" id="SSF51261">
    <property type="entry name" value="Duplicated hybrid motif"/>
    <property type="match status" value="1"/>
</dbReference>
<evidence type="ECO:0000256" key="9">
    <source>
        <dbReference type="SAM" id="SignalP"/>
    </source>
</evidence>
<evidence type="ECO:0000313" key="11">
    <source>
        <dbReference type="EMBL" id="KMV34511.1"/>
    </source>
</evidence>
<dbReference type="Pfam" id="PF01476">
    <property type="entry name" value="LysM"/>
    <property type="match status" value="1"/>
</dbReference>
<dbReference type="SMART" id="SM00257">
    <property type="entry name" value="LysM"/>
    <property type="match status" value="1"/>
</dbReference>
<feature type="signal peptide" evidence="9">
    <location>
        <begin position="1"/>
        <end position="31"/>
    </location>
</feature>
<dbReference type="Proteomes" id="UP000037315">
    <property type="component" value="Unassembled WGS sequence"/>
</dbReference>
<keyword evidence="4 9" id="KW-0732">Signal</keyword>
<keyword evidence="3" id="KW-0997">Cell inner membrane</keyword>
<dbReference type="InterPro" id="IPR018392">
    <property type="entry name" value="LysM"/>
</dbReference>
<evidence type="ECO:0000313" key="12">
    <source>
        <dbReference type="Proteomes" id="UP000037315"/>
    </source>
</evidence>
<feature type="compositionally biased region" description="Low complexity" evidence="8">
    <location>
        <begin position="91"/>
        <end position="112"/>
    </location>
</feature>
<dbReference type="InterPro" id="IPR036779">
    <property type="entry name" value="LysM_dom_sf"/>
</dbReference>
<evidence type="ECO:0000256" key="6">
    <source>
        <dbReference type="ARBA" id="ARBA00023139"/>
    </source>
</evidence>
<dbReference type="EMBL" id="LFEJ01000014">
    <property type="protein sequence ID" value="KMV34511.1"/>
    <property type="molecule type" value="Genomic_DNA"/>
</dbReference>
<dbReference type="NCBIfam" id="NF040883">
    <property type="entry name" value="amid_act_ActS"/>
    <property type="match status" value="1"/>
</dbReference>
<dbReference type="OrthoDB" id="9795421at2"/>
<dbReference type="InterPro" id="IPR050570">
    <property type="entry name" value="Cell_wall_metabolism_enzyme"/>
</dbReference>
<dbReference type="CDD" id="cd00118">
    <property type="entry name" value="LysM"/>
    <property type="match status" value="1"/>
</dbReference>
<accession>A0A0J8VN35</accession>
<proteinExistence type="predicted"/>
<dbReference type="GO" id="GO:0009279">
    <property type="term" value="C:cell outer membrane"/>
    <property type="evidence" value="ECO:0007669"/>
    <property type="project" value="TreeGrafter"/>
</dbReference>
<evidence type="ECO:0000256" key="3">
    <source>
        <dbReference type="ARBA" id="ARBA00022519"/>
    </source>
</evidence>
<dbReference type="CDD" id="cd12797">
    <property type="entry name" value="M23_peptidase"/>
    <property type="match status" value="1"/>
</dbReference>
<evidence type="ECO:0000256" key="8">
    <source>
        <dbReference type="SAM" id="MobiDB-lite"/>
    </source>
</evidence>
<dbReference type="PANTHER" id="PTHR21666:SF269">
    <property type="entry name" value="METALLOENDOPEPTIDASE"/>
    <property type="match status" value="1"/>
</dbReference>